<dbReference type="Proteomes" id="UP000003107">
    <property type="component" value="Unassembled WGS sequence"/>
</dbReference>
<name>C6RHR0_9BACT</name>
<dbReference type="EMBL" id="ACVQ01000028">
    <property type="protein sequence ID" value="EET78940.1"/>
    <property type="molecule type" value="Genomic_DNA"/>
</dbReference>
<evidence type="ECO:0000313" key="1">
    <source>
        <dbReference type="EMBL" id="EET78940.1"/>
    </source>
</evidence>
<organism evidence="1 2">
    <name type="scientific">Campylobacter showae RM3277</name>
    <dbReference type="NCBI Taxonomy" id="553219"/>
    <lineage>
        <taxon>Bacteria</taxon>
        <taxon>Pseudomonadati</taxon>
        <taxon>Campylobacterota</taxon>
        <taxon>Epsilonproteobacteria</taxon>
        <taxon>Campylobacterales</taxon>
        <taxon>Campylobacteraceae</taxon>
        <taxon>Campylobacter</taxon>
    </lineage>
</organism>
<sequence length="46" mass="5228">MRLVSRALFAELEISALRQTTCLVLDENFCATPKIISRYFASHAKI</sequence>
<protein>
    <submittedName>
        <fullName evidence="1">Uncharacterized protein</fullName>
    </submittedName>
</protein>
<evidence type="ECO:0000313" key="2">
    <source>
        <dbReference type="Proteomes" id="UP000003107"/>
    </source>
</evidence>
<dbReference type="AlphaFoldDB" id="C6RHR0"/>
<reference evidence="1 2" key="1">
    <citation type="submission" date="2009-07" db="EMBL/GenBank/DDBJ databases">
        <authorList>
            <person name="Madupu R."/>
            <person name="Sebastian Y."/>
            <person name="Durkin A.S."/>
            <person name="Torralba M."/>
            <person name="Methe B."/>
            <person name="Sutton G.G."/>
            <person name="Strausberg R.L."/>
            <person name="Nelson K.E."/>
        </authorList>
    </citation>
    <scope>NUCLEOTIDE SEQUENCE [LARGE SCALE GENOMIC DNA]</scope>
    <source>
        <strain evidence="1 2">RM3277</strain>
    </source>
</reference>
<proteinExistence type="predicted"/>
<keyword evidence="2" id="KW-1185">Reference proteome</keyword>
<comment type="caution">
    <text evidence="1">The sequence shown here is derived from an EMBL/GenBank/DDBJ whole genome shotgun (WGS) entry which is preliminary data.</text>
</comment>
<gene>
    <name evidence="1" type="ORF">CAMSH0001_1013</name>
</gene>
<accession>C6RHR0</accession>